<accession>A0AB34KPJ2</accession>
<evidence type="ECO:0000256" key="14">
    <source>
        <dbReference type="ARBA" id="ARBA00026112"/>
    </source>
</evidence>
<dbReference type="GO" id="GO:0006666">
    <property type="term" value="P:3-keto-sphinganine metabolic process"/>
    <property type="evidence" value="ECO:0007669"/>
    <property type="project" value="InterPro"/>
</dbReference>
<feature type="domain" description="Ketoreductase" evidence="18">
    <location>
        <begin position="38"/>
        <end position="228"/>
    </location>
</feature>
<evidence type="ECO:0000259" key="18">
    <source>
        <dbReference type="SMART" id="SM00822"/>
    </source>
</evidence>
<dbReference type="SMART" id="SM00822">
    <property type="entry name" value="PKS_KR"/>
    <property type="match status" value="1"/>
</dbReference>
<dbReference type="GeneID" id="96005639"/>
<dbReference type="GO" id="GO:0030148">
    <property type="term" value="P:sphingolipid biosynthetic process"/>
    <property type="evidence" value="ECO:0007669"/>
    <property type="project" value="InterPro"/>
</dbReference>
<reference evidence="19 20" key="1">
    <citation type="journal article" date="2020" name="Microbiol. Resour. Announc.">
        <title>Draft Genome Sequence of a Cladosporium Species Isolated from the Mesophotic Ascidian Didemnum maculosum.</title>
        <authorList>
            <person name="Gioti A."/>
            <person name="Siaperas R."/>
            <person name="Nikolaivits E."/>
            <person name="Le Goff G."/>
            <person name="Ouazzani J."/>
            <person name="Kotoulas G."/>
            <person name="Topakas E."/>
        </authorList>
    </citation>
    <scope>NUCLEOTIDE SEQUENCE [LARGE SCALE GENOMIC DNA]</scope>
    <source>
        <strain evidence="19 20">TM138-S3</strain>
    </source>
</reference>
<dbReference type="RefSeq" id="XP_069229979.1">
    <property type="nucleotide sequence ID" value="XM_069372801.1"/>
</dbReference>
<comment type="catalytic activity">
    <reaction evidence="16">
        <text>sphinganine + NADP(+) = 3-oxosphinganine + NADPH + H(+)</text>
        <dbReference type="Rhea" id="RHEA:22640"/>
        <dbReference type="ChEBI" id="CHEBI:15378"/>
        <dbReference type="ChEBI" id="CHEBI:57783"/>
        <dbReference type="ChEBI" id="CHEBI:57817"/>
        <dbReference type="ChEBI" id="CHEBI:58299"/>
        <dbReference type="ChEBI" id="CHEBI:58349"/>
        <dbReference type="EC" id="1.1.1.102"/>
    </reaction>
    <physiologicalReaction direction="right-to-left" evidence="16">
        <dbReference type="Rhea" id="RHEA:22642"/>
    </physiologicalReaction>
</comment>
<evidence type="ECO:0000256" key="16">
    <source>
        <dbReference type="ARBA" id="ARBA00048930"/>
    </source>
</evidence>
<dbReference type="EMBL" id="JAAQHG020000012">
    <property type="protein sequence ID" value="KAL1586874.1"/>
    <property type="molecule type" value="Genomic_DNA"/>
</dbReference>
<comment type="pathway">
    <text evidence="3">Sphingolipid metabolism.</text>
</comment>
<evidence type="ECO:0000256" key="11">
    <source>
        <dbReference type="ARBA" id="ARBA00023002"/>
    </source>
</evidence>
<dbReference type="FunFam" id="3.40.50.720:FF:000456">
    <property type="entry name" value="3-ketodihydrosphingosine reductase tsc10"/>
    <property type="match status" value="1"/>
</dbReference>
<evidence type="ECO:0000256" key="3">
    <source>
        <dbReference type="ARBA" id="ARBA00004991"/>
    </source>
</evidence>
<keyword evidence="13 17" id="KW-0472">Membrane</keyword>
<evidence type="ECO:0000256" key="6">
    <source>
        <dbReference type="ARBA" id="ARBA00022741"/>
    </source>
</evidence>
<evidence type="ECO:0000256" key="10">
    <source>
        <dbReference type="ARBA" id="ARBA00022989"/>
    </source>
</evidence>
<evidence type="ECO:0000256" key="15">
    <source>
        <dbReference type="ARBA" id="ARBA00044737"/>
    </source>
</evidence>
<keyword evidence="6" id="KW-0547">Nucleotide-binding</keyword>
<dbReference type="Proteomes" id="UP000803884">
    <property type="component" value="Unassembled WGS sequence"/>
</dbReference>
<evidence type="ECO:0000256" key="17">
    <source>
        <dbReference type="SAM" id="Phobius"/>
    </source>
</evidence>
<keyword evidence="8" id="KW-0521">NADP</keyword>
<dbReference type="InterPro" id="IPR036291">
    <property type="entry name" value="NAD(P)-bd_dom_sf"/>
</dbReference>
<organism evidence="19 20">
    <name type="scientific">Cladosporium halotolerans</name>
    <dbReference type="NCBI Taxonomy" id="1052096"/>
    <lineage>
        <taxon>Eukaryota</taxon>
        <taxon>Fungi</taxon>
        <taxon>Dikarya</taxon>
        <taxon>Ascomycota</taxon>
        <taxon>Pezizomycotina</taxon>
        <taxon>Dothideomycetes</taxon>
        <taxon>Dothideomycetidae</taxon>
        <taxon>Cladosporiales</taxon>
        <taxon>Cladosporiaceae</taxon>
        <taxon>Cladosporium</taxon>
    </lineage>
</organism>
<evidence type="ECO:0000256" key="12">
    <source>
        <dbReference type="ARBA" id="ARBA00023098"/>
    </source>
</evidence>
<keyword evidence="7" id="KW-0256">Endoplasmic reticulum</keyword>
<feature type="transmembrane region" description="Helical" evidence="17">
    <location>
        <begin position="6"/>
        <end position="27"/>
    </location>
</feature>
<dbReference type="GO" id="GO:0005789">
    <property type="term" value="C:endoplasmic reticulum membrane"/>
    <property type="evidence" value="ECO:0007669"/>
    <property type="project" value="UniProtKB-SubCell"/>
</dbReference>
<dbReference type="InterPro" id="IPR045022">
    <property type="entry name" value="KDSR-like"/>
</dbReference>
<dbReference type="PANTHER" id="PTHR43550:SF3">
    <property type="entry name" value="3-KETODIHYDROSPHINGOSINE REDUCTASE"/>
    <property type="match status" value="1"/>
</dbReference>
<evidence type="ECO:0000256" key="5">
    <source>
        <dbReference type="ARBA" id="ARBA00022692"/>
    </source>
</evidence>
<comment type="similarity">
    <text evidence="4">Belongs to the short-chain dehydrogenases/reductases (SDR) family.</text>
</comment>
<keyword evidence="5 17" id="KW-0812">Transmembrane</keyword>
<dbReference type="GO" id="GO:0047560">
    <property type="term" value="F:3-dehydrosphinganine reductase activity"/>
    <property type="evidence" value="ECO:0007669"/>
    <property type="project" value="UniProtKB-EC"/>
</dbReference>
<dbReference type="InterPro" id="IPR057326">
    <property type="entry name" value="KR_dom"/>
</dbReference>
<dbReference type="SUPFAM" id="SSF51735">
    <property type="entry name" value="NAD(P)-binding Rossmann-fold domains"/>
    <property type="match status" value="1"/>
</dbReference>
<dbReference type="GO" id="GO:0000166">
    <property type="term" value="F:nucleotide binding"/>
    <property type="evidence" value="ECO:0007669"/>
    <property type="project" value="UniProtKB-KW"/>
</dbReference>
<evidence type="ECO:0000256" key="4">
    <source>
        <dbReference type="ARBA" id="ARBA00006484"/>
    </source>
</evidence>
<keyword evidence="10 17" id="KW-1133">Transmembrane helix</keyword>
<dbReference type="PANTHER" id="PTHR43550">
    <property type="entry name" value="3-KETODIHYDROSPHINGOSINE REDUCTASE"/>
    <property type="match status" value="1"/>
</dbReference>
<protein>
    <recommendedName>
        <fullName evidence="14">3-dehydrosphinganine reductase</fullName>
        <ecNumber evidence="14">1.1.1.102</ecNumber>
    </recommendedName>
</protein>
<dbReference type="Pfam" id="PF00106">
    <property type="entry name" value="adh_short"/>
    <property type="match status" value="1"/>
</dbReference>
<keyword evidence="20" id="KW-1185">Reference proteome</keyword>
<evidence type="ECO:0000256" key="7">
    <source>
        <dbReference type="ARBA" id="ARBA00022824"/>
    </source>
</evidence>
<gene>
    <name evidence="19" type="ORF">WHR41_04195</name>
</gene>
<dbReference type="PRINTS" id="PR00081">
    <property type="entry name" value="GDHRDH"/>
</dbReference>
<evidence type="ECO:0000313" key="20">
    <source>
        <dbReference type="Proteomes" id="UP000803884"/>
    </source>
</evidence>
<evidence type="ECO:0000256" key="8">
    <source>
        <dbReference type="ARBA" id="ARBA00022857"/>
    </source>
</evidence>
<evidence type="ECO:0000256" key="2">
    <source>
        <dbReference type="ARBA" id="ARBA00004760"/>
    </source>
</evidence>
<comment type="caution">
    <text evidence="19">The sequence shown here is derived from an EMBL/GenBank/DDBJ whole genome shotgun (WGS) entry which is preliminary data.</text>
</comment>
<proteinExistence type="inferred from homology"/>
<evidence type="ECO:0000313" key="19">
    <source>
        <dbReference type="EMBL" id="KAL1586874.1"/>
    </source>
</evidence>
<comment type="pathway">
    <text evidence="2">Lipid metabolism; sphingolipid metabolism.</text>
</comment>
<comment type="function">
    <text evidence="15">Catalyzes the reduction of 3'-oxosphinganine (3-ketodihydrosphingosine/KDS) to sphinganine (dihydrosphingosine/DHS), the second step of de novo sphingolipid biosynthesis.</text>
</comment>
<evidence type="ECO:0000256" key="9">
    <source>
        <dbReference type="ARBA" id="ARBA00022919"/>
    </source>
</evidence>
<evidence type="ECO:0000256" key="1">
    <source>
        <dbReference type="ARBA" id="ARBA00004586"/>
    </source>
</evidence>
<sequence length="363" mass="38938">MAGGLFWASVVLAVIISVFALDIMGLFSRKNHLEVDGKTVLLTGGSTGMGRGVAKILAKKGANIVIVARNQQRLAEAVKYISASAKDTSKQRFHTISADVTKPEENDRIMAEATKWNHGQPPDIVWQVAGGAHPALFKDTPIEVLRSQMDMNYWGAAYLAHTTLNAWTKPSAGSQDASTGPRQFIMTSSVAALLGAAGYAPYCPAKAAMRSLADTLRSEVNIYNGSRRSKDPSVRAEAPGRDISIHLVMPGTITSPGFENENLTKHAVTKLLEKDDSPQTEDEVAAAAVKGLESGGFIVTTQFIASLLRAGMLGGSARNNWLLDTLMSWVVAVAWLFIGPDMDAKVFNYGKKYGAKNVEEGAK</sequence>
<comment type="subcellular location">
    <subcellularLocation>
        <location evidence="1">Endoplasmic reticulum membrane</location>
    </subcellularLocation>
</comment>
<keyword evidence="11" id="KW-0560">Oxidoreductase</keyword>
<dbReference type="CDD" id="cd08939">
    <property type="entry name" value="KDSR-like_SDR_c"/>
    <property type="match status" value="1"/>
</dbReference>
<keyword evidence="9" id="KW-0746">Sphingolipid metabolism</keyword>
<dbReference type="AlphaFoldDB" id="A0AB34KPJ2"/>
<keyword evidence="12" id="KW-0443">Lipid metabolism</keyword>
<name>A0AB34KPJ2_9PEZI</name>
<dbReference type="EC" id="1.1.1.102" evidence="14"/>
<dbReference type="Gene3D" id="3.40.50.720">
    <property type="entry name" value="NAD(P)-binding Rossmann-like Domain"/>
    <property type="match status" value="1"/>
</dbReference>
<evidence type="ECO:0000256" key="13">
    <source>
        <dbReference type="ARBA" id="ARBA00023136"/>
    </source>
</evidence>
<dbReference type="InterPro" id="IPR002347">
    <property type="entry name" value="SDR_fam"/>
</dbReference>